<evidence type="ECO:0000313" key="3">
    <source>
        <dbReference type="Proteomes" id="UP000001070"/>
    </source>
</evidence>
<dbReference type="HOGENOM" id="CLU_1125543_0_0_1"/>
<dbReference type="eggNOG" id="ENOG502TBGZ">
    <property type="taxonomic scope" value="Eukaryota"/>
</dbReference>
<dbReference type="InParanoid" id="B4J383"/>
<evidence type="ECO:0000256" key="1">
    <source>
        <dbReference type="SAM" id="MobiDB-lite"/>
    </source>
</evidence>
<dbReference type="OrthoDB" id="7845007at2759"/>
<feature type="compositionally biased region" description="Basic and acidic residues" evidence="1">
    <location>
        <begin position="104"/>
        <end position="133"/>
    </location>
</feature>
<dbReference type="AlphaFoldDB" id="B4J383"/>
<organism evidence="3">
    <name type="scientific">Drosophila grimshawi</name>
    <name type="common">Hawaiian fruit fly</name>
    <name type="synonym">Idiomyia grimshawi</name>
    <dbReference type="NCBI Taxonomy" id="7222"/>
    <lineage>
        <taxon>Eukaryota</taxon>
        <taxon>Metazoa</taxon>
        <taxon>Ecdysozoa</taxon>
        <taxon>Arthropoda</taxon>
        <taxon>Hexapoda</taxon>
        <taxon>Insecta</taxon>
        <taxon>Pterygota</taxon>
        <taxon>Neoptera</taxon>
        <taxon>Endopterygota</taxon>
        <taxon>Diptera</taxon>
        <taxon>Brachycera</taxon>
        <taxon>Muscomorpha</taxon>
        <taxon>Ephydroidea</taxon>
        <taxon>Drosophilidae</taxon>
        <taxon>Drosophila</taxon>
        <taxon>Hawaiian Drosophila</taxon>
    </lineage>
</organism>
<name>B4J383_DROGR</name>
<reference evidence="2 3" key="1">
    <citation type="journal article" date="2007" name="Nature">
        <title>Evolution of genes and genomes on the Drosophila phylogeny.</title>
        <authorList>
            <consortium name="Drosophila 12 Genomes Consortium"/>
            <person name="Clark A.G."/>
            <person name="Eisen M.B."/>
            <person name="Smith D.R."/>
            <person name="Bergman C.M."/>
            <person name="Oliver B."/>
            <person name="Markow T.A."/>
            <person name="Kaufman T.C."/>
            <person name="Kellis M."/>
            <person name="Gelbart W."/>
            <person name="Iyer V.N."/>
            <person name="Pollard D.A."/>
            <person name="Sackton T.B."/>
            <person name="Larracuente A.M."/>
            <person name="Singh N.D."/>
            <person name="Abad J.P."/>
            <person name="Abt D.N."/>
            <person name="Adryan B."/>
            <person name="Aguade M."/>
            <person name="Akashi H."/>
            <person name="Anderson W.W."/>
            <person name="Aquadro C.F."/>
            <person name="Ardell D.H."/>
            <person name="Arguello R."/>
            <person name="Artieri C.G."/>
            <person name="Barbash D.A."/>
            <person name="Barker D."/>
            <person name="Barsanti P."/>
            <person name="Batterham P."/>
            <person name="Batzoglou S."/>
            <person name="Begun D."/>
            <person name="Bhutkar A."/>
            <person name="Blanco E."/>
            <person name="Bosak S.A."/>
            <person name="Bradley R.K."/>
            <person name="Brand A.D."/>
            <person name="Brent M.R."/>
            <person name="Brooks A.N."/>
            <person name="Brown R.H."/>
            <person name="Butlin R.K."/>
            <person name="Caggese C."/>
            <person name="Calvi B.R."/>
            <person name="Bernardo de Carvalho A."/>
            <person name="Caspi A."/>
            <person name="Castrezana S."/>
            <person name="Celniker S.E."/>
            <person name="Chang J.L."/>
            <person name="Chapple C."/>
            <person name="Chatterji S."/>
            <person name="Chinwalla A."/>
            <person name="Civetta A."/>
            <person name="Clifton S.W."/>
            <person name="Comeron J.M."/>
            <person name="Costello J.C."/>
            <person name="Coyne J.A."/>
            <person name="Daub J."/>
            <person name="David R.G."/>
            <person name="Delcher A.L."/>
            <person name="Delehaunty K."/>
            <person name="Do C.B."/>
            <person name="Ebling H."/>
            <person name="Edwards K."/>
            <person name="Eickbush T."/>
            <person name="Evans J.D."/>
            <person name="Filipski A."/>
            <person name="Findeiss S."/>
            <person name="Freyhult E."/>
            <person name="Fulton L."/>
            <person name="Fulton R."/>
            <person name="Garcia A.C."/>
            <person name="Gardiner A."/>
            <person name="Garfield D.A."/>
            <person name="Garvin B.E."/>
            <person name="Gibson G."/>
            <person name="Gilbert D."/>
            <person name="Gnerre S."/>
            <person name="Godfrey J."/>
            <person name="Good R."/>
            <person name="Gotea V."/>
            <person name="Gravely B."/>
            <person name="Greenberg A.J."/>
            <person name="Griffiths-Jones S."/>
            <person name="Gross S."/>
            <person name="Guigo R."/>
            <person name="Gustafson E.A."/>
            <person name="Haerty W."/>
            <person name="Hahn M.W."/>
            <person name="Halligan D.L."/>
            <person name="Halpern A.L."/>
            <person name="Halter G.M."/>
            <person name="Han M.V."/>
            <person name="Heger A."/>
            <person name="Hillier L."/>
            <person name="Hinrichs A.S."/>
            <person name="Holmes I."/>
            <person name="Hoskins R.A."/>
            <person name="Hubisz M.J."/>
            <person name="Hultmark D."/>
            <person name="Huntley M.A."/>
            <person name="Jaffe D.B."/>
            <person name="Jagadeeshan S."/>
            <person name="Jeck W.R."/>
            <person name="Johnson J."/>
            <person name="Jones C.D."/>
            <person name="Jordan W.C."/>
            <person name="Karpen G.H."/>
            <person name="Kataoka E."/>
            <person name="Keightley P.D."/>
            <person name="Kheradpour P."/>
            <person name="Kirkness E.F."/>
            <person name="Koerich L.B."/>
            <person name="Kristiansen K."/>
            <person name="Kudrna D."/>
            <person name="Kulathinal R.J."/>
            <person name="Kumar S."/>
            <person name="Kwok R."/>
            <person name="Lander E."/>
            <person name="Langley C.H."/>
            <person name="Lapoint R."/>
            <person name="Lazzaro B.P."/>
            <person name="Lee S.J."/>
            <person name="Levesque L."/>
            <person name="Li R."/>
            <person name="Lin C.F."/>
            <person name="Lin M.F."/>
            <person name="Lindblad-Toh K."/>
            <person name="Llopart A."/>
            <person name="Long M."/>
            <person name="Low L."/>
            <person name="Lozovsky E."/>
            <person name="Lu J."/>
            <person name="Luo M."/>
            <person name="Machado C.A."/>
            <person name="Makalowski W."/>
            <person name="Marzo M."/>
            <person name="Matsuda M."/>
            <person name="Matzkin L."/>
            <person name="McAllister B."/>
            <person name="McBride C.S."/>
            <person name="McKernan B."/>
            <person name="McKernan K."/>
            <person name="Mendez-Lago M."/>
            <person name="Minx P."/>
            <person name="Mollenhauer M.U."/>
            <person name="Montooth K."/>
            <person name="Mount S.M."/>
            <person name="Mu X."/>
            <person name="Myers E."/>
            <person name="Negre B."/>
            <person name="Newfeld S."/>
            <person name="Nielsen R."/>
            <person name="Noor M.A."/>
            <person name="O'Grady P."/>
            <person name="Pachter L."/>
            <person name="Papaceit M."/>
            <person name="Parisi M.J."/>
            <person name="Parisi M."/>
            <person name="Parts L."/>
            <person name="Pedersen J.S."/>
            <person name="Pesole G."/>
            <person name="Phillippy A.M."/>
            <person name="Ponting C.P."/>
            <person name="Pop M."/>
            <person name="Porcelli D."/>
            <person name="Powell J.R."/>
            <person name="Prohaska S."/>
            <person name="Pruitt K."/>
            <person name="Puig M."/>
            <person name="Quesneville H."/>
            <person name="Ram K.R."/>
            <person name="Rand D."/>
            <person name="Rasmussen M.D."/>
            <person name="Reed L.K."/>
            <person name="Reenan R."/>
            <person name="Reily A."/>
            <person name="Remington K.A."/>
            <person name="Rieger T.T."/>
            <person name="Ritchie M.G."/>
            <person name="Robin C."/>
            <person name="Rogers Y.H."/>
            <person name="Rohde C."/>
            <person name="Rozas J."/>
            <person name="Rubenfield M.J."/>
            <person name="Ruiz A."/>
            <person name="Russo S."/>
            <person name="Salzberg S.L."/>
            <person name="Sanchez-Gracia A."/>
            <person name="Saranga D.J."/>
            <person name="Sato H."/>
            <person name="Schaeffer S.W."/>
            <person name="Schatz M.C."/>
            <person name="Schlenke T."/>
            <person name="Schwartz R."/>
            <person name="Segarra C."/>
            <person name="Singh R.S."/>
            <person name="Sirot L."/>
            <person name="Sirota M."/>
            <person name="Sisneros N.B."/>
            <person name="Smith C.D."/>
            <person name="Smith T.F."/>
            <person name="Spieth J."/>
            <person name="Stage D.E."/>
            <person name="Stark A."/>
            <person name="Stephan W."/>
            <person name="Strausberg R.L."/>
            <person name="Strempel S."/>
            <person name="Sturgill D."/>
            <person name="Sutton G."/>
            <person name="Sutton G.G."/>
            <person name="Tao W."/>
            <person name="Teichmann S."/>
            <person name="Tobari Y.N."/>
            <person name="Tomimura Y."/>
            <person name="Tsolas J.M."/>
            <person name="Valente V.L."/>
            <person name="Venter E."/>
            <person name="Venter J.C."/>
            <person name="Vicario S."/>
            <person name="Vieira F.G."/>
            <person name="Vilella A.J."/>
            <person name="Villasante A."/>
            <person name="Walenz B."/>
            <person name="Wang J."/>
            <person name="Wasserman M."/>
            <person name="Watts T."/>
            <person name="Wilson D."/>
            <person name="Wilson R.K."/>
            <person name="Wing R.A."/>
            <person name="Wolfner M.F."/>
            <person name="Wong A."/>
            <person name="Wong G.K."/>
            <person name="Wu C.I."/>
            <person name="Wu G."/>
            <person name="Yamamoto D."/>
            <person name="Yang H.P."/>
            <person name="Yang S.P."/>
            <person name="Yorke J.A."/>
            <person name="Yoshida K."/>
            <person name="Zdobnov E."/>
            <person name="Zhang P."/>
            <person name="Zhang Y."/>
            <person name="Zimin A.V."/>
            <person name="Baldwin J."/>
            <person name="Abdouelleil A."/>
            <person name="Abdulkadir J."/>
            <person name="Abebe A."/>
            <person name="Abera B."/>
            <person name="Abreu J."/>
            <person name="Acer S.C."/>
            <person name="Aftuck L."/>
            <person name="Alexander A."/>
            <person name="An P."/>
            <person name="Anderson E."/>
            <person name="Anderson S."/>
            <person name="Arachi H."/>
            <person name="Azer M."/>
            <person name="Bachantsang P."/>
            <person name="Barry A."/>
            <person name="Bayul T."/>
            <person name="Berlin A."/>
            <person name="Bessette D."/>
            <person name="Bloom T."/>
            <person name="Blye J."/>
            <person name="Boguslavskiy L."/>
            <person name="Bonnet C."/>
            <person name="Boukhgalter B."/>
            <person name="Bourzgui I."/>
            <person name="Brown A."/>
            <person name="Cahill P."/>
            <person name="Channer S."/>
            <person name="Cheshatsang Y."/>
            <person name="Chuda L."/>
            <person name="Citroen M."/>
            <person name="Collymore A."/>
            <person name="Cooke P."/>
            <person name="Costello M."/>
            <person name="D'Aco K."/>
            <person name="Daza R."/>
            <person name="De Haan G."/>
            <person name="DeGray S."/>
            <person name="DeMaso C."/>
            <person name="Dhargay N."/>
            <person name="Dooley K."/>
            <person name="Dooley E."/>
            <person name="Doricent M."/>
            <person name="Dorje P."/>
            <person name="Dorjee K."/>
            <person name="Dupes A."/>
            <person name="Elong R."/>
            <person name="Falk J."/>
            <person name="Farina A."/>
            <person name="Faro S."/>
            <person name="Ferguson D."/>
            <person name="Fisher S."/>
            <person name="Foley C.D."/>
            <person name="Franke A."/>
            <person name="Friedrich D."/>
            <person name="Gadbois L."/>
            <person name="Gearin G."/>
            <person name="Gearin C.R."/>
            <person name="Giannoukos G."/>
            <person name="Goode T."/>
            <person name="Graham J."/>
            <person name="Grandbois E."/>
            <person name="Grewal S."/>
            <person name="Gyaltsen K."/>
            <person name="Hafez N."/>
            <person name="Hagos B."/>
            <person name="Hall J."/>
            <person name="Henson C."/>
            <person name="Hollinger A."/>
            <person name="Honan T."/>
            <person name="Huard M.D."/>
            <person name="Hughes L."/>
            <person name="Hurhula B."/>
            <person name="Husby M.E."/>
            <person name="Kamat A."/>
            <person name="Kanga B."/>
            <person name="Kashin S."/>
            <person name="Khazanovich D."/>
            <person name="Kisner P."/>
            <person name="Lance K."/>
            <person name="Lara M."/>
            <person name="Lee W."/>
            <person name="Lennon N."/>
            <person name="Letendre F."/>
            <person name="LeVine R."/>
            <person name="Lipovsky A."/>
            <person name="Liu X."/>
            <person name="Liu J."/>
            <person name="Liu S."/>
            <person name="Lokyitsang T."/>
            <person name="Lokyitsang Y."/>
            <person name="Lubonja R."/>
            <person name="Lui A."/>
            <person name="MacDonald P."/>
            <person name="Magnisalis V."/>
            <person name="Maru K."/>
            <person name="Matthews C."/>
            <person name="McCusker W."/>
            <person name="McDonough S."/>
            <person name="Mehta T."/>
            <person name="Meldrim J."/>
            <person name="Meneus L."/>
            <person name="Mihai O."/>
            <person name="Mihalev A."/>
            <person name="Mihova T."/>
            <person name="Mittelman R."/>
            <person name="Mlenga V."/>
            <person name="Montmayeur A."/>
            <person name="Mulrain L."/>
            <person name="Navidi A."/>
            <person name="Naylor J."/>
            <person name="Negash T."/>
            <person name="Nguyen T."/>
            <person name="Nguyen N."/>
            <person name="Nicol R."/>
            <person name="Norbu C."/>
            <person name="Norbu N."/>
            <person name="Novod N."/>
            <person name="O'Neill B."/>
            <person name="Osman S."/>
            <person name="Markiewicz E."/>
            <person name="Oyono O.L."/>
            <person name="Patti C."/>
            <person name="Phunkhang P."/>
            <person name="Pierre F."/>
            <person name="Priest M."/>
            <person name="Raghuraman S."/>
            <person name="Rege F."/>
            <person name="Reyes R."/>
            <person name="Rise C."/>
            <person name="Rogov P."/>
            <person name="Ross K."/>
            <person name="Ryan E."/>
            <person name="Settipalli S."/>
            <person name="Shea T."/>
            <person name="Sherpa N."/>
            <person name="Shi L."/>
            <person name="Shih D."/>
            <person name="Sparrow T."/>
            <person name="Spaulding J."/>
            <person name="Stalker J."/>
            <person name="Stange-Thomann N."/>
            <person name="Stavropoulos S."/>
            <person name="Stone C."/>
            <person name="Strader C."/>
            <person name="Tesfaye S."/>
            <person name="Thomson T."/>
            <person name="Thoulutsang Y."/>
            <person name="Thoulutsang D."/>
            <person name="Topham K."/>
            <person name="Topping I."/>
            <person name="Tsamla T."/>
            <person name="Vassiliev H."/>
            <person name="Vo A."/>
            <person name="Wangchuk T."/>
            <person name="Wangdi T."/>
            <person name="Weiand M."/>
            <person name="Wilkinson J."/>
            <person name="Wilson A."/>
            <person name="Yadav S."/>
            <person name="Young G."/>
            <person name="Yu Q."/>
            <person name="Zembek L."/>
            <person name="Zhong D."/>
            <person name="Zimmer A."/>
            <person name="Zwirko Z."/>
            <person name="Jaffe D.B."/>
            <person name="Alvarez P."/>
            <person name="Brockman W."/>
            <person name="Butler J."/>
            <person name="Chin C."/>
            <person name="Gnerre S."/>
            <person name="Grabherr M."/>
            <person name="Kleber M."/>
            <person name="Mauceli E."/>
            <person name="MacCallum I."/>
        </authorList>
    </citation>
    <scope>NUCLEOTIDE SEQUENCE [LARGE SCALE GENOMIC DNA]</scope>
    <source>
        <strain evidence="3">Tucson 15287-2541.00</strain>
    </source>
</reference>
<dbReference type="EMBL" id="CH916366">
    <property type="protein sequence ID" value="EDV96154.1"/>
    <property type="molecule type" value="Genomic_DNA"/>
</dbReference>
<feature type="region of interest" description="Disordered" evidence="1">
    <location>
        <begin position="97"/>
        <end position="133"/>
    </location>
</feature>
<dbReference type="Proteomes" id="UP000001070">
    <property type="component" value="Unassembled WGS sequence"/>
</dbReference>
<accession>B4J383</accession>
<keyword evidence="3" id="KW-1185">Reference proteome</keyword>
<dbReference type="OMA" id="IGNMDQS"/>
<dbReference type="PhylomeDB" id="B4J383"/>
<dbReference type="KEGG" id="dgr:6557466"/>
<proteinExistence type="predicted"/>
<protein>
    <submittedName>
        <fullName evidence="2">GH16100</fullName>
    </submittedName>
</protein>
<gene>
    <name evidence="2" type="primary">Dgri\GH16100</name>
    <name evidence="2" type="ORF">Dgri_GH16100</name>
</gene>
<evidence type="ECO:0000313" key="2">
    <source>
        <dbReference type="EMBL" id="EDV96154.1"/>
    </source>
</evidence>
<sequence>MLRSAISISSRGQLPAFLMSSKGVAQSKLLHSYSYSRPVVVRFASNDNKIQGSSGIIGNIASSKSIGSDPSSCAQSQTTVLGSDSDVDKLAKKNSAKLDTADDSVDRPKLNSMKRESGKKSGPDSKTESDKHLDDTMKQLQAVAASLPSKDQVEKFVFRIVAFIYDIVYLTGNWTIRFVNENILQNATVKHYWKVFHDKMEKAKKD</sequence>